<dbReference type="Proteomes" id="UP000184188">
    <property type="component" value="Unassembled WGS sequence"/>
</dbReference>
<dbReference type="PROSITE" id="PS51767">
    <property type="entry name" value="PEPTIDASE_A1"/>
    <property type="match status" value="1"/>
</dbReference>
<evidence type="ECO:0000256" key="8">
    <source>
        <dbReference type="PIRSR" id="PIRSR601461-2"/>
    </source>
</evidence>
<organism evidence="12 13">
    <name type="scientific">Penicilliopsis zonata CBS 506.65</name>
    <dbReference type="NCBI Taxonomy" id="1073090"/>
    <lineage>
        <taxon>Eukaryota</taxon>
        <taxon>Fungi</taxon>
        <taxon>Dikarya</taxon>
        <taxon>Ascomycota</taxon>
        <taxon>Pezizomycotina</taxon>
        <taxon>Eurotiomycetes</taxon>
        <taxon>Eurotiomycetidae</taxon>
        <taxon>Eurotiales</taxon>
        <taxon>Aspergillaceae</taxon>
        <taxon>Penicilliopsis</taxon>
    </lineage>
</organism>
<evidence type="ECO:0000256" key="6">
    <source>
        <dbReference type="ARBA" id="ARBA00022801"/>
    </source>
</evidence>
<evidence type="ECO:0000256" key="2">
    <source>
        <dbReference type="ARBA" id="ARBA00007447"/>
    </source>
</evidence>
<evidence type="ECO:0000256" key="9">
    <source>
        <dbReference type="RuleBase" id="RU000454"/>
    </source>
</evidence>
<dbReference type="VEuPathDB" id="FungiDB:ASPZODRAFT_107259"/>
<evidence type="ECO:0000313" key="12">
    <source>
        <dbReference type="EMBL" id="OJJ51062.1"/>
    </source>
</evidence>
<feature type="domain" description="Peptidase A1" evidence="11">
    <location>
        <begin position="79"/>
        <end position="388"/>
    </location>
</feature>
<dbReference type="PANTHER" id="PTHR47966">
    <property type="entry name" value="BETA-SITE APP-CLEAVING ENZYME, ISOFORM A-RELATED"/>
    <property type="match status" value="1"/>
</dbReference>
<name>A0A1L9SV07_9EURO</name>
<dbReference type="AlphaFoldDB" id="A0A1L9SV07"/>
<feature type="chain" id="PRO_5012182963" description="Peptidase A1 domain-containing protein" evidence="10">
    <location>
        <begin position="17"/>
        <end position="391"/>
    </location>
</feature>
<dbReference type="OrthoDB" id="2747330at2759"/>
<keyword evidence="5 9" id="KW-0064">Aspartyl protease</keyword>
<keyword evidence="10" id="KW-0732">Signal</keyword>
<dbReference type="FunFam" id="2.40.70.10:FF:000024">
    <property type="entry name" value="Endothiapepsin"/>
    <property type="match status" value="1"/>
</dbReference>
<evidence type="ECO:0000256" key="3">
    <source>
        <dbReference type="ARBA" id="ARBA00022525"/>
    </source>
</evidence>
<feature type="signal peptide" evidence="10">
    <location>
        <begin position="1"/>
        <end position="16"/>
    </location>
</feature>
<comment type="similarity">
    <text evidence="2 9">Belongs to the peptidase A1 family.</text>
</comment>
<dbReference type="GO" id="GO:0006508">
    <property type="term" value="P:proteolysis"/>
    <property type="evidence" value="ECO:0007669"/>
    <property type="project" value="UniProtKB-KW"/>
</dbReference>
<feature type="disulfide bond" evidence="8">
    <location>
        <begin position="311"/>
        <end position="347"/>
    </location>
</feature>
<evidence type="ECO:0000256" key="10">
    <source>
        <dbReference type="SAM" id="SignalP"/>
    </source>
</evidence>
<keyword evidence="13" id="KW-1185">Reference proteome</keyword>
<keyword evidence="6 9" id="KW-0378">Hydrolase</keyword>
<dbReference type="GO" id="GO:0004190">
    <property type="term" value="F:aspartic-type endopeptidase activity"/>
    <property type="evidence" value="ECO:0007669"/>
    <property type="project" value="UniProtKB-KW"/>
</dbReference>
<dbReference type="FunFam" id="2.40.70.10:FF:000026">
    <property type="entry name" value="Endothiapepsin"/>
    <property type="match status" value="1"/>
</dbReference>
<evidence type="ECO:0000259" key="11">
    <source>
        <dbReference type="PROSITE" id="PS51767"/>
    </source>
</evidence>
<dbReference type="InterPro" id="IPR021109">
    <property type="entry name" value="Peptidase_aspartic_dom_sf"/>
</dbReference>
<dbReference type="GO" id="GO:0005576">
    <property type="term" value="C:extracellular region"/>
    <property type="evidence" value="ECO:0007669"/>
    <property type="project" value="UniProtKB-SubCell"/>
</dbReference>
<proteinExistence type="inferred from homology"/>
<keyword evidence="4 9" id="KW-0645">Protease</keyword>
<dbReference type="InterPro" id="IPR001969">
    <property type="entry name" value="Aspartic_peptidase_AS"/>
</dbReference>
<evidence type="ECO:0000256" key="1">
    <source>
        <dbReference type="ARBA" id="ARBA00004613"/>
    </source>
</evidence>
<protein>
    <recommendedName>
        <fullName evidence="11">Peptidase A1 domain-containing protein</fullName>
    </recommendedName>
</protein>
<comment type="subcellular location">
    <subcellularLocation>
        <location evidence="1">Secreted</location>
    </subcellularLocation>
</comment>
<dbReference type="RefSeq" id="XP_022585572.1">
    <property type="nucleotide sequence ID" value="XM_022720943.1"/>
</dbReference>
<dbReference type="InterPro" id="IPR033121">
    <property type="entry name" value="PEPTIDASE_A1"/>
</dbReference>
<dbReference type="InterPro" id="IPR034163">
    <property type="entry name" value="Aspergillopepsin-like_cat_dom"/>
</dbReference>
<keyword evidence="3" id="KW-0964">Secreted</keyword>
<dbReference type="Pfam" id="PF00026">
    <property type="entry name" value="Asp"/>
    <property type="match status" value="1"/>
</dbReference>
<gene>
    <name evidence="12" type="ORF">ASPZODRAFT_107259</name>
</gene>
<feature type="active site" evidence="7">
    <location>
        <position position="275"/>
    </location>
</feature>
<sequence length="391" mass="41082">MFIMLALLALSSLASSLPTQPPSLSFSVSQASRPSQPINLAAQYANTLSRYGGEVSAQLKAAALNGTAVTSPEANDLEYLTPVTIGNVTFHLDFDTGSADLWVYSDELPTDEQTGHAVYATTDSKLLPGSSWEILYGDGSSAGGDVFADTVVVGGLTATMQAVEAAATLSAEFERDAHSDGLLGLAFSTLNMVKPQKQSTFFDNVKSQLDLPVIATSLKHGAPGTYDFGFIDENKYTGPLTYVDVDSSRGYWTFTADAYAFGDDQISTSLTGIADTGTTLILLPSDTVSRYYANVSGAQDSPLHGGYVFPCDSKLTPFTLVVAGNHSVTVPGELINYAPVGSVSNLCFGGIQAASGLVDINIFGDVFLKSQYVVFDAGSQGGPRLGFANQK</sequence>
<evidence type="ECO:0000256" key="4">
    <source>
        <dbReference type="ARBA" id="ARBA00022670"/>
    </source>
</evidence>
<keyword evidence="8" id="KW-1015">Disulfide bond</keyword>
<dbReference type="EMBL" id="KV878336">
    <property type="protein sequence ID" value="OJJ51062.1"/>
    <property type="molecule type" value="Genomic_DNA"/>
</dbReference>
<dbReference type="Gene3D" id="2.40.70.10">
    <property type="entry name" value="Acid Proteases"/>
    <property type="match status" value="2"/>
</dbReference>
<dbReference type="CDD" id="cd06097">
    <property type="entry name" value="Aspergillopepsin_like"/>
    <property type="match status" value="1"/>
</dbReference>
<feature type="active site" evidence="7">
    <location>
        <position position="95"/>
    </location>
</feature>
<dbReference type="GeneID" id="34607408"/>
<dbReference type="PROSITE" id="PS00141">
    <property type="entry name" value="ASP_PROTEASE"/>
    <property type="match status" value="1"/>
</dbReference>
<accession>A0A1L9SV07</accession>
<evidence type="ECO:0000313" key="13">
    <source>
        <dbReference type="Proteomes" id="UP000184188"/>
    </source>
</evidence>
<reference evidence="13" key="1">
    <citation type="journal article" date="2017" name="Genome Biol.">
        <title>Comparative genomics reveals high biological diversity and specific adaptations in the industrially and medically important fungal genus Aspergillus.</title>
        <authorList>
            <person name="de Vries R.P."/>
            <person name="Riley R."/>
            <person name="Wiebenga A."/>
            <person name="Aguilar-Osorio G."/>
            <person name="Amillis S."/>
            <person name="Uchima C.A."/>
            <person name="Anderluh G."/>
            <person name="Asadollahi M."/>
            <person name="Askin M."/>
            <person name="Barry K."/>
            <person name="Battaglia E."/>
            <person name="Bayram O."/>
            <person name="Benocci T."/>
            <person name="Braus-Stromeyer S.A."/>
            <person name="Caldana C."/>
            <person name="Canovas D."/>
            <person name="Cerqueira G.C."/>
            <person name="Chen F."/>
            <person name="Chen W."/>
            <person name="Choi C."/>
            <person name="Clum A."/>
            <person name="Dos Santos R.A."/>
            <person name="Damasio A.R."/>
            <person name="Diallinas G."/>
            <person name="Emri T."/>
            <person name="Fekete E."/>
            <person name="Flipphi M."/>
            <person name="Freyberg S."/>
            <person name="Gallo A."/>
            <person name="Gournas C."/>
            <person name="Habgood R."/>
            <person name="Hainaut M."/>
            <person name="Harispe M.L."/>
            <person name="Henrissat B."/>
            <person name="Hilden K.S."/>
            <person name="Hope R."/>
            <person name="Hossain A."/>
            <person name="Karabika E."/>
            <person name="Karaffa L."/>
            <person name="Karanyi Z."/>
            <person name="Krasevec N."/>
            <person name="Kuo A."/>
            <person name="Kusch H."/>
            <person name="LaButti K."/>
            <person name="Lagendijk E.L."/>
            <person name="Lapidus A."/>
            <person name="Levasseur A."/>
            <person name="Lindquist E."/>
            <person name="Lipzen A."/>
            <person name="Logrieco A.F."/>
            <person name="MacCabe A."/>
            <person name="Maekelae M.R."/>
            <person name="Malavazi I."/>
            <person name="Melin P."/>
            <person name="Meyer V."/>
            <person name="Mielnichuk N."/>
            <person name="Miskei M."/>
            <person name="Molnar A.P."/>
            <person name="Mule G."/>
            <person name="Ngan C.Y."/>
            <person name="Orejas M."/>
            <person name="Orosz E."/>
            <person name="Ouedraogo J.P."/>
            <person name="Overkamp K.M."/>
            <person name="Park H.-S."/>
            <person name="Perrone G."/>
            <person name="Piumi F."/>
            <person name="Punt P.J."/>
            <person name="Ram A.F."/>
            <person name="Ramon A."/>
            <person name="Rauscher S."/>
            <person name="Record E."/>
            <person name="Riano-Pachon D.M."/>
            <person name="Robert V."/>
            <person name="Roehrig J."/>
            <person name="Ruller R."/>
            <person name="Salamov A."/>
            <person name="Salih N.S."/>
            <person name="Samson R.A."/>
            <person name="Sandor E."/>
            <person name="Sanguinetti M."/>
            <person name="Schuetze T."/>
            <person name="Sepcic K."/>
            <person name="Shelest E."/>
            <person name="Sherlock G."/>
            <person name="Sophianopoulou V."/>
            <person name="Squina F.M."/>
            <person name="Sun H."/>
            <person name="Susca A."/>
            <person name="Todd R.B."/>
            <person name="Tsang A."/>
            <person name="Unkles S.E."/>
            <person name="van de Wiele N."/>
            <person name="van Rossen-Uffink D."/>
            <person name="Oliveira J.V."/>
            <person name="Vesth T.C."/>
            <person name="Visser J."/>
            <person name="Yu J.-H."/>
            <person name="Zhou M."/>
            <person name="Andersen M.R."/>
            <person name="Archer D.B."/>
            <person name="Baker S.E."/>
            <person name="Benoit I."/>
            <person name="Brakhage A.A."/>
            <person name="Braus G.H."/>
            <person name="Fischer R."/>
            <person name="Frisvad J.C."/>
            <person name="Goldman G.H."/>
            <person name="Houbraken J."/>
            <person name="Oakley B."/>
            <person name="Pocsi I."/>
            <person name="Scazzocchio C."/>
            <person name="Seiboth B."/>
            <person name="vanKuyk P.A."/>
            <person name="Wortman J."/>
            <person name="Dyer P.S."/>
            <person name="Grigoriev I.V."/>
        </authorList>
    </citation>
    <scope>NUCLEOTIDE SEQUENCE [LARGE SCALE GENOMIC DNA]</scope>
    <source>
        <strain evidence="13">CBS 506.65</strain>
    </source>
</reference>
<dbReference type="PANTHER" id="PTHR47966:SF2">
    <property type="entry name" value="ASPERGILLOPEPSIN-1-RELATED"/>
    <property type="match status" value="1"/>
</dbReference>
<evidence type="ECO:0000256" key="7">
    <source>
        <dbReference type="PIRSR" id="PIRSR601461-1"/>
    </source>
</evidence>
<dbReference type="SUPFAM" id="SSF50630">
    <property type="entry name" value="Acid proteases"/>
    <property type="match status" value="1"/>
</dbReference>
<dbReference type="PRINTS" id="PR00792">
    <property type="entry name" value="PEPSIN"/>
</dbReference>
<dbReference type="STRING" id="1073090.A0A1L9SV07"/>
<evidence type="ECO:0000256" key="5">
    <source>
        <dbReference type="ARBA" id="ARBA00022750"/>
    </source>
</evidence>
<dbReference type="InterPro" id="IPR001461">
    <property type="entry name" value="Aspartic_peptidase_A1"/>
</dbReference>